<protein>
    <submittedName>
        <fullName evidence="2">Uncharacterized protein</fullName>
    </submittedName>
</protein>
<keyword evidence="3" id="KW-1185">Reference proteome</keyword>
<feature type="region of interest" description="Disordered" evidence="1">
    <location>
        <begin position="7"/>
        <end position="28"/>
    </location>
</feature>
<evidence type="ECO:0000256" key="1">
    <source>
        <dbReference type="SAM" id="MobiDB-lite"/>
    </source>
</evidence>
<organism evidence="2 3">
    <name type="scientific">Botrytis tulipae</name>
    <dbReference type="NCBI Taxonomy" id="87230"/>
    <lineage>
        <taxon>Eukaryota</taxon>
        <taxon>Fungi</taxon>
        <taxon>Dikarya</taxon>
        <taxon>Ascomycota</taxon>
        <taxon>Pezizomycotina</taxon>
        <taxon>Leotiomycetes</taxon>
        <taxon>Helotiales</taxon>
        <taxon>Sclerotiniaceae</taxon>
        <taxon>Botrytis</taxon>
    </lineage>
</organism>
<sequence length="123" mass="13245">MRICIGVSSSEDAECKSSSPSHDYHSSAVNPHANANSLASGGEWFFFDQISMRTVFASHIAGLAISSGRSESVTCASCAPVHTSSQESGSIDQVKKWEERKVSLLKISHKGRSFSSLQASRHE</sequence>
<dbReference type="Proteomes" id="UP000297777">
    <property type="component" value="Unassembled WGS sequence"/>
</dbReference>
<evidence type="ECO:0000313" key="3">
    <source>
        <dbReference type="Proteomes" id="UP000297777"/>
    </source>
</evidence>
<accession>A0A4Z1ECV5</accession>
<dbReference type="AlphaFoldDB" id="A0A4Z1ECV5"/>
<dbReference type="EMBL" id="PQXH01000145">
    <property type="protein sequence ID" value="TGO10086.1"/>
    <property type="molecule type" value="Genomic_DNA"/>
</dbReference>
<name>A0A4Z1ECV5_9HELO</name>
<proteinExistence type="predicted"/>
<evidence type="ECO:0000313" key="2">
    <source>
        <dbReference type="EMBL" id="TGO10086.1"/>
    </source>
</evidence>
<reference evidence="2 3" key="1">
    <citation type="submission" date="2017-12" db="EMBL/GenBank/DDBJ databases">
        <title>Comparative genomics of Botrytis spp.</title>
        <authorList>
            <person name="Valero-Jimenez C.A."/>
            <person name="Tapia P."/>
            <person name="Veloso J."/>
            <person name="Silva-Moreno E."/>
            <person name="Staats M."/>
            <person name="Valdes J.H."/>
            <person name="Van Kan J.A.L."/>
        </authorList>
    </citation>
    <scope>NUCLEOTIDE SEQUENCE [LARGE SCALE GENOMIC DNA]</scope>
    <source>
        <strain evidence="2 3">Bt9001</strain>
    </source>
</reference>
<comment type="caution">
    <text evidence="2">The sequence shown here is derived from an EMBL/GenBank/DDBJ whole genome shotgun (WGS) entry which is preliminary data.</text>
</comment>
<gene>
    <name evidence="2" type="ORF">BTUL_0145g00230</name>
</gene>